<comment type="caution">
    <text evidence="2">The sequence shown here is derived from an EMBL/GenBank/DDBJ whole genome shotgun (WGS) entry which is preliminary data.</text>
</comment>
<evidence type="ECO:0000259" key="1">
    <source>
        <dbReference type="PROSITE" id="PS51301"/>
    </source>
</evidence>
<dbReference type="EMBL" id="ABOU02000026">
    <property type="protein sequence ID" value="EDY33398.1"/>
    <property type="molecule type" value="Genomic_DNA"/>
</dbReference>
<keyword evidence="3" id="KW-1185">Reference proteome</keyword>
<name>B5CMU3_9FIRM</name>
<sequence length="287" mass="32604">MVVGGAMGKVIKETIHANGIDIGIYTQDFENEFISLTDIARYKSDDPTAVIQNWMRNRDVIEFLGLWERLHNPDFNPLEFEGVRKQAGANAFTMSPKKWIETTNAIGIVSKAGRYGGTYAHSDIAMSFVTWISPEFQLYIMKDYRRLKADENSRLSLNWNLNREISKLNYRIHTDAIKDNLIPPELTPAQVAYTYANEADMLNVVLFGKTAKQWKDENSAAKGNMRDVATLNQLLVLANLESYNAVLINQGKMQKERMELLRQLAVQQLQTLETVSLNDLPKLGTDL</sequence>
<dbReference type="HOGENOM" id="CLU_089658_0_0_9"/>
<dbReference type="Proteomes" id="UP000003254">
    <property type="component" value="Unassembled WGS sequence"/>
</dbReference>
<gene>
    <name evidence="2" type="ORF">RUMLAC_00778</name>
</gene>
<reference evidence="2 3" key="1">
    <citation type="submission" date="2008-08" db="EMBL/GenBank/DDBJ databases">
        <title>Draft genome sequence of Ruminococcus lactaris ATCC 29176.</title>
        <authorList>
            <person name="Sudarsanam P."/>
            <person name="Ley R."/>
            <person name="Guruge J."/>
            <person name="Turnbaugh P.J."/>
            <person name="Mahowald M."/>
            <person name="Liep D."/>
            <person name="Gordon J."/>
        </authorList>
    </citation>
    <scope>NUCLEOTIDE SEQUENCE [LARGE SCALE GENOMIC DNA]</scope>
    <source>
        <strain evidence="2 3">ATCC 29176</strain>
    </source>
</reference>
<evidence type="ECO:0000313" key="2">
    <source>
        <dbReference type="EMBL" id="EDY33398.1"/>
    </source>
</evidence>
<dbReference type="SMART" id="SM01252">
    <property type="entry name" value="KilA-N"/>
    <property type="match status" value="1"/>
</dbReference>
<dbReference type="PROSITE" id="PS51301">
    <property type="entry name" value="KILA_N"/>
    <property type="match status" value="1"/>
</dbReference>
<dbReference type="Pfam" id="PF04383">
    <property type="entry name" value="KilA-N"/>
    <property type="match status" value="1"/>
</dbReference>
<proteinExistence type="predicted"/>
<protein>
    <recommendedName>
        <fullName evidence="1">KilA-N domain-containing protein</fullName>
    </recommendedName>
</protein>
<dbReference type="InterPro" id="IPR018004">
    <property type="entry name" value="KilA/APSES_HTH"/>
</dbReference>
<evidence type="ECO:0000313" key="3">
    <source>
        <dbReference type="Proteomes" id="UP000003254"/>
    </source>
</evidence>
<dbReference type="AlphaFoldDB" id="B5CMU3"/>
<accession>B5CMU3</accession>
<organism evidence="2 3">
    <name type="scientific">[Ruminococcus] lactaris ATCC 29176</name>
    <dbReference type="NCBI Taxonomy" id="471875"/>
    <lineage>
        <taxon>Bacteria</taxon>
        <taxon>Bacillati</taxon>
        <taxon>Bacillota</taxon>
        <taxon>Clostridia</taxon>
        <taxon>Lachnospirales</taxon>
        <taxon>Lachnospiraceae</taxon>
        <taxon>Mediterraneibacter</taxon>
    </lineage>
</organism>
<reference evidence="2 3" key="2">
    <citation type="submission" date="2008-08" db="EMBL/GenBank/DDBJ databases">
        <authorList>
            <person name="Fulton L."/>
            <person name="Clifton S."/>
            <person name="Fulton B."/>
            <person name="Xu J."/>
            <person name="Minx P."/>
            <person name="Pepin K.H."/>
            <person name="Johnson M."/>
            <person name="Bhonagiri V."/>
            <person name="Nash W.E."/>
            <person name="Mardis E.R."/>
            <person name="Wilson R.K."/>
        </authorList>
    </citation>
    <scope>NUCLEOTIDE SEQUENCE [LARGE SCALE GENOMIC DNA]</scope>
    <source>
        <strain evidence="2 3">ATCC 29176</strain>
    </source>
</reference>
<dbReference type="InterPro" id="IPR017880">
    <property type="entry name" value="KilA_N"/>
</dbReference>
<dbReference type="eggNOG" id="ENOG502Z7N4">
    <property type="taxonomic scope" value="Bacteria"/>
</dbReference>
<feature type="domain" description="KilA-N" evidence="1">
    <location>
        <begin position="11"/>
        <end position="147"/>
    </location>
</feature>